<feature type="domain" description="Polypeptide-transport-associated ShlB-type" evidence="5">
    <location>
        <begin position="97"/>
        <end position="159"/>
    </location>
</feature>
<evidence type="ECO:0000313" key="6">
    <source>
        <dbReference type="EMBL" id="MBY8917347.1"/>
    </source>
</evidence>
<gene>
    <name evidence="6" type="ORF">KVG22_12160</name>
</gene>
<dbReference type="PANTHER" id="PTHR34597:SF3">
    <property type="entry name" value="OUTER MEMBRANE TRANSPORTER CDIB"/>
    <property type="match status" value="1"/>
</dbReference>
<feature type="domain" description="Haemolysin activator HlyB C-terminal" evidence="4">
    <location>
        <begin position="364"/>
        <end position="559"/>
    </location>
</feature>
<reference evidence="6 7" key="1">
    <citation type="submission" date="2021-06" db="EMBL/GenBank/DDBJ databases">
        <title>Nitratireductor porphyridii sp. nov., isolated from a small marine red alga, Porphyridium purpureum in South Korea.</title>
        <authorList>
            <person name="Kim K.H."/>
            <person name="Kristyanto S."/>
            <person name="Jeon C.O."/>
        </authorList>
    </citation>
    <scope>NUCLEOTIDE SEQUENCE [LARGE SCALE GENOMIC DNA]</scope>
    <source>
        <strain evidence="6 7">R6</strain>
    </source>
</reference>
<proteinExistence type="predicted"/>
<evidence type="ECO:0000256" key="3">
    <source>
        <dbReference type="ARBA" id="ARBA00023237"/>
    </source>
</evidence>
<organism evidence="6 7">
    <name type="scientific">Nitratireductor rhodophyticola</name>
    <dbReference type="NCBI Taxonomy" id="2854036"/>
    <lineage>
        <taxon>Bacteria</taxon>
        <taxon>Pseudomonadati</taxon>
        <taxon>Pseudomonadota</taxon>
        <taxon>Alphaproteobacteria</taxon>
        <taxon>Hyphomicrobiales</taxon>
        <taxon>Phyllobacteriaceae</taxon>
        <taxon>Nitratireductor</taxon>
    </lineage>
</organism>
<keyword evidence="7" id="KW-1185">Reference proteome</keyword>
<evidence type="ECO:0000259" key="4">
    <source>
        <dbReference type="Pfam" id="PF03865"/>
    </source>
</evidence>
<evidence type="ECO:0000313" key="7">
    <source>
        <dbReference type="Proteomes" id="UP000777661"/>
    </source>
</evidence>
<dbReference type="EMBL" id="JAHSQO010000003">
    <property type="protein sequence ID" value="MBY8917347.1"/>
    <property type="molecule type" value="Genomic_DNA"/>
</dbReference>
<name>A0ABS7RAC8_9HYPH</name>
<keyword evidence="2" id="KW-0812">Transmembrane</keyword>
<dbReference type="InterPro" id="IPR051544">
    <property type="entry name" value="TPS_OM_transporter"/>
</dbReference>
<dbReference type="Gene3D" id="3.10.20.310">
    <property type="entry name" value="membrane protein fhac"/>
    <property type="match status" value="1"/>
</dbReference>
<dbReference type="Proteomes" id="UP000777661">
    <property type="component" value="Unassembled WGS sequence"/>
</dbReference>
<dbReference type="InterPro" id="IPR013686">
    <property type="entry name" value="Polypept-transport_assoc_ShlB"/>
</dbReference>
<comment type="caution">
    <text evidence="6">The sequence shown here is derived from an EMBL/GenBank/DDBJ whole genome shotgun (WGS) entry which is preliminary data.</text>
</comment>
<keyword evidence="1" id="KW-0472">Membrane</keyword>
<evidence type="ECO:0000256" key="1">
    <source>
        <dbReference type="ARBA" id="ARBA00022452"/>
    </source>
</evidence>
<evidence type="ECO:0000259" key="5">
    <source>
        <dbReference type="Pfam" id="PF08479"/>
    </source>
</evidence>
<dbReference type="Gene3D" id="2.40.160.50">
    <property type="entry name" value="membrane protein fhac: a member of the omp85/tpsb transporter family"/>
    <property type="match status" value="1"/>
</dbReference>
<evidence type="ECO:0000256" key="2">
    <source>
        <dbReference type="ARBA" id="ARBA00022692"/>
    </source>
</evidence>
<keyword evidence="1" id="KW-1134">Transmembrane beta strand</keyword>
<dbReference type="PANTHER" id="PTHR34597">
    <property type="entry name" value="SLR1661 PROTEIN"/>
    <property type="match status" value="1"/>
</dbReference>
<protein>
    <submittedName>
        <fullName evidence="6">ShlB/FhaC/HecB family hemolysin secretion/activation protein</fullName>
    </submittedName>
</protein>
<keyword evidence="3" id="KW-0998">Cell outer membrane</keyword>
<sequence>MIMTPEFSIRQHLLTLAIALSAGILLLHAAAFAQSAIERNLPQAVPGEPVSLGVDEQEFGATDTTPLGVDLTGVYLIGEDDEAATAPPKGVGGKIDIIDRQAAESALGQLIGQPLTLALAGKIQAAIARVYREAGYPFVSVTLPPQEITSGVLQVRVIEFRTGGVTVEGVAADEAERIRKGLRAARGEKIDARALEEDLNWLNRTPYRRAEGVFRPGEDTALSSLDVMIRTQRPWQVFAGWSNSGSSDTGRDRYFLGGSARLPLPGAPWISYQMTASDDIWSDPGIIIPREGDYPGYISHAGRLTIPTFARQSLEIAPGLVASSDRPNRFFTIENTTFELPVIYRSAVSNILPGRFWGDIYGGVEFKRLERRTLFNGVSVAEGNAELFQLVLGWSGDFEDRWGKTVLDVRVKANPGGVLQGNDMASWQPFSNGRIDDLRYAYLAMDLTRATPLPAQLSWISSLSGTLAGEALPDTERVSLGGRYAVRGYNYDDVSVDSGVIWRNELRLPNTSLLGGEVAGDWFPRMQDSFSLYLFADLGFGRDHATDRSSTLGGVGAGFDYTIADTFTASVFAGAALRDAGSTKAGGWNVQGKVTARF</sequence>
<accession>A0ABS7RAC8</accession>
<dbReference type="Pfam" id="PF03865">
    <property type="entry name" value="ShlB"/>
    <property type="match status" value="1"/>
</dbReference>
<dbReference type="InterPro" id="IPR005565">
    <property type="entry name" value="Hemolysn_activator_HlyB_C"/>
</dbReference>
<dbReference type="Pfam" id="PF08479">
    <property type="entry name" value="POTRA_2"/>
    <property type="match status" value="1"/>
</dbReference>